<proteinExistence type="predicted"/>
<accession>A0A8S5LG60</accession>
<protein>
    <submittedName>
        <fullName evidence="1">Uncharacterized protein</fullName>
    </submittedName>
</protein>
<dbReference type="EMBL" id="BK014712">
    <property type="protein sequence ID" value="DAD68950.1"/>
    <property type="molecule type" value="Genomic_DNA"/>
</dbReference>
<evidence type="ECO:0000313" key="1">
    <source>
        <dbReference type="EMBL" id="DAD68950.1"/>
    </source>
</evidence>
<name>A0A8S5LG60_9CAUD</name>
<organism evidence="1">
    <name type="scientific">Siphoviridae sp. ctOsn3</name>
    <dbReference type="NCBI Taxonomy" id="2823577"/>
    <lineage>
        <taxon>Viruses</taxon>
        <taxon>Duplodnaviria</taxon>
        <taxon>Heunggongvirae</taxon>
        <taxon>Uroviricota</taxon>
        <taxon>Caudoviricetes</taxon>
    </lineage>
</organism>
<sequence length="128" mass="14888">MKKQVANNSFRSEVFKDAHRLYNELRPVYRTFASALKAAWQSYRLRHPKKGKKVTATPERIEQIARNINAFDTRYQYIDAGSVSGHNWAFWNDLDKKLHTILGSLHKRSLNKVVALCTPAQAQYFHLV</sequence>
<reference evidence="1" key="1">
    <citation type="journal article" date="2021" name="Proc. Natl. Acad. Sci. U.S.A.">
        <title>A Catalog of Tens of Thousands of Viruses from Human Metagenomes Reveals Hidden Associations with Chronic Diseases.</title>
        <authorList>
            <person name="Tisza M.J."/>
            <person name="Buck C.B."/>
        </authorList>
    </citation>
    <scope>NUCLEOTIDE SEQUENCE</scope>
    <source>
        <strain evidence="1">CtOsn3</strain>
    </source>
</reference>